<dbReference type="CDD" id="cd08161">
    <property type="entry name" value="SET"/>
    <property type="match status" value="1"/>
</dbReference>
<dbReference type="AlphaFoldDB" id="A0A1E3VN64"/>
<name>A0A1E3VN64_9HYPH</name>
<dbReference type="RefSeq" id="WP_069444267.1">
    <property type="nucleotide sequence ID" value="NZ_LPWE01000011.1"/>
</dbReference>
<dbReference type="SUPFAM" id="SSF82199">
    <property type="entry name" value="SET domain"/>
    <property type="match status" value="1"/>
</dbReference>
<dbReference type="InterPro" id="IPR046341">
    <property type="entry name" value="SET_dom_sf"/>
</dbReference>
<protein>
    <recommendedName>
        <fullName evidence="1">SET domain-containing protein</fullName>
    </recommendedName>
</protein>
<dbReference type="EMBL" id="LPWE01000011">
    <property type="protein sequence ID" value="ODR94967.1"/>
    <property type="molecule type" value="Genomic_DNA"/>
</dbReference>
<dbReference type="STRING" id="1774970.AUC70_04125"/>
<gene>
    <name evidence="2" type="ORF">AUC70_04125</name>
</gene>
<dbReference type="Pfam" id="PF00856">
    <property type="entry name" value="SET"/>
    <property type="match status" value="1"/>
</dbReference>
<accession>A0A1E3VN64</accession>
<evidence type="ECO:0000313" key="3">
    <source>
        <dbReference type="Proteomes" id="UP000094172"/>
    </source>
</evidence>
<comment type="caution">
    <text evidence="2">The sequence shown here is derived from an EMBL/GenBank/DDBJ whole genome shotgun (WGS) entry which is preliminary data.</text>
</comment>
<keyword evidence="3" id="KW-1185">Reference proteome</keyword>
<organism evidence="2 3">
    <name type="scientific">Methyloceanibacter stevinii</name>
    <dbReference type="NCBI Taxonomy" id="1774970"/>
    <lineage>
        <taxon>Bacteria</taxon>
        <taxon>Pseudomonadati</taxon>
        <taxon>Pseudomonadota</taxon>
        <taxon>Alphaproteobacteria</taxon>
        <taxon>Hyphomicrobiales</taxon>
        <taxon>Hyphomicrobiaceae</taxon>
        <taxon>Methyloceanibacter</taxon>
    </lineage>
</organism>
<dbReference type="Proteomes" id="UP000094172">
    <property type="component" value="Unassembled WGS sequence"/>
</dbReference>
<reference evidence="2 3" key="1">
    <citation type="journal article" date="2016" name="Environ. Microbiol.">
        <title>New Methyloceanibacter diversity from North Sea sediments includes methanotroph containing solely the soluble methane monooxygenase.</title>
        <authorList>
            <person name="Vekeman B."/>
            <person name="Kerckhof F.M."/>
            <person name="Cremers G."/>
            <person name="de Vos P."/>
            <person name="Vandamme P."/>
            <person name="Boon N."/>
            <person name="Op den Camp H.J."/>
            <person name="Heylen K."/>
        </authorList>
    </citation>
    <scope>NUCLEOTIDE SEQUENCE [LARGE SCALE GENOMIC DNA]</scope>
    <source>
        <strain evidence="2 3">R-67176</strain>
    </source>
</reference>
<evidence type="ECO:0000313" key="2">
    <source>
        <dbReference type="EMBL" id="ODR94967.1"/>
    </source>
</evidence>
<sequence>MLLISTFVAPSSIEGLGVFADEFVPRGTIIWQYNPKFDVLVDDTELGALPPPMQSHIARYGYPHLDRPGFRVIDVDNGKYMNHSPTPNTDFRLFDRGIALTDIARGDEITCNYREFDPAFVDFGTVAFTDPTELPALGPPVI</sequence>
<proteinExistence type="predicted"/>
<evidence type="ECO:0000259" key="1">
    <source>
        <dbReference type="SMART" id="SM00317"/>
    </source>
</evidence>
<feature type="domain" description="SET" evidence="1">
    <location>
        <begin position="4"/>
        <end position="120"/>
    </location>
</feature>
<dbReference type="SMART" id="SM00317">
    <property type="entry name" value="SET"/>
    <property type="match status" value="1"/>
</dbReference>
<dbReference type="InterPro" id="IPR001214">
    <property type="entry name" value="SET_dom"/>
</dbReference>
<dbReference type="Gene3D" id="2.170.270.10">
    <property type="entry name" value="SET domain"/>
    <property type="match status" value="1"/>
</dbReference>